<gene>
    <name evidence="2" type="ORF">CUS_5751</name>
</gene>
<keyword evidence="3" id="KW-1185">Reference proteome</keyword>
<name>E9SGS5_RUMAL</name>
<keyword evidence="1" id="KW-0472">Membrane</keyword>
<comment type="caution">
    <text evidence="2">The sequence shown here is derived from an EMBL/GenBank/DDBJ whole genome shotgun (WGS) entry which is preliminary data.</text>
</comment>
<evidence type="ECO:0000313" key="3">
    <source>
        <dbReference type="Proteomes" id="UP000004259"/>
    </source>
</evidence>
<dbReference type="EMBL" id="ADKM02000128">
    <property type="protein sequence ID" value="EGC01534.1"/>
    <property type="molecule type" value="Genomic_DNA"/>
</dbReference>
<proteinExistence type="predicted"/>
<organism evidence="2 3">
    <name type="scientific">Ruminococcus albus 8</name>
    <dbReference type="NCBI Taxonomy" id="246199"/>
    <lineage>
        <taxon>Bacteria</taxon>
        <taxon>Bacillati</taxon>
        <taxon>Bacillota</taxon>
        <taxon>Clostridia</taxon>
        <taxon>Eubacteriales</taxon>
        <taxon>Oscillospiraceae</taxon>
        <taxon>Ruminococcus</taxon>
    </lineage>
</organism>
<keyword evidence="1" id="KW-0812">Transmembrane</keyword>
<protein>
    <submittedName>
        <fullName evidence="2">Uncharacterized protein</fullName>
    </submittedName>
</protein>
<accession>E9SGS5</accession>
<keyword evidence="1" id="KW-1133">Transmembrane helix</keyword>
<feature type="transmembrane region" description="Helical" evidence="1">
    <location>
        <begin position="227"/>
        <end position="250"/>
    </location>
</feature>
<evidence type="ECO:0000256" key="1">
    <source>
        <dbReference type="SAM" id="Phobius"/>
    </source>
</evidence>
<sequence>MAACRYICGQHAVGSGQLCAVQLDVACALTEYQSQNTVRRCIEADAGSAFEFEALGQGLAIVGNRALRRGQVACDGEEAAGSAACSEVLNISCRRTAGAALRACRRSRACLGACRRCRSGACRRSRCRAAARRSCSRIGEARTYCLDRILIGLECRLKSSVYCIALVINGVIESPLEVAALYTTCVSLYSFNSSLRGLCSIAVHNAGSIEVVICRTALLCLYRGRNLFGLAACLVSVKFGGVLLISYIALSLVTCNGVVVGLDDTAVLAGECTACCNIRTLHGNEHRVLAVTEVVVFNESRATQCHTNAVLGVAVEVVVIDVYRASSDSGVTRVRVVIPVVMVCDIVIGSFRLHTLQVALSGIPEVVVRMCDVGGSLGIQCAVALSLVSIGTCIAVEHIAVVYPNVVILLLQTNVIALRAVAVHETEVSYFNVRGVLYNAAEAVECSICADTLDGQTAGNSINIQVAAGKTAWIGDVADETDTNRTALGIALQIGDDALYALERSRSTALVRQCNCYAVLSSVSYVYNCCVGLKCTVVVVSTRSRTVYECEARTVMCDGGYIYRSCLRSILLAADDRNYLQSVAACLKAQSVCTEAGSVLTDQHAVYLSAVCVYVIAGSTRNSLPLSVSALCVTCRSGNCYR</sequence>
<dbReference type="Proteomes" id="UP000004259">
    <property type="component" value="Unassembled WGS sequence"/>
</dbReference>
<evidence type="ECO:0000313" key="2">
    <source>
        <dbReference type="EMBL" id="EGC01534.1"/>
    </source>
</evidence>
<reference evidence="2 3" key="1">
    <citation type="submission" date="2011-02" db="EMBL/GenBank/DDBJ databases">
        <authorList>
            <person name="Nelson K.E."/>
            <person name="Sutton G."/>
            <person name="Torralba M."/>
            <person name="Durkin S."/>
            <person name="Harkins D."/>
            <person name="Montgomery R."/>
            <person name="Ziemer C."/>
            <person name="Klaassens E."/>
            <person name="Ocuiv P."/>
            <person name="Morrison M."/>
        </authorList>
    </citation>
    <scope>NUCLEOTIDE SEQUENCE [LARGE SCALE GENOMIC DNA]</scope>
    <source>
        <strain evidence="2 3">8</strain>
    </source>
</reference>
<dbReference type="AlphaFoldDB" id="E9SGS5"/>